<protein>
    <submittedName>
        <fullName evidence="10">Inner membrane transport protein YnfM</fullName>
    </submittedName>
</protein>
<dbReference type="GO" id="GO:0022857">
    <property type="term" value="F:transmembrane transporter activity"/>
    <property type="evidence" value="ECO:0007669"/>
    <property type="project" value="InterPro"/>
</dbReference>
<dbReference type="AlphaFoldDB" id="A0A348AGL4"/>
<reference evidence="10 11" key="1">
    <citation type="journal article" date="2018" name="Int. J. Syst. Evol. Microbiol.">
        <title>Methylomusa anaerophila gen. nov., sp. nov., an anaerobic methanol-utilizing bacterium isolated from a microbial fuel cell.</title>
        <authorList>
            <person name="Amano N."/>
            <person name="Yamamuro A."/>
            <person name="Miyahara M."/>
            <person name="Kouzuma A."/>
            <person name="Abe T."/>
            <person name="Watanabe K."/>
        </authorList>
    </citation>
    <scope>NUCLEOTIDE SEQUENCE [LARGE SCALE GENOMIC DNA]</scope>
    <source>
        <strain evidence="10 11">MMFC1</strain>
    </source>
</reference>
<evidence type="ECO:0000313" key="11">
    <source>
        <dbReference type="Proteomes" id="UP000276437"/>
    </source>
</evidence>
<feature type="transmembrane region" description="Helical" evidence="8">
    <location>
        <begin position="113"/>
        <end position="135"/>
    </location>
</feature>
<dbReference type="Proteomes" id="UP000276437">
    <property type="component" value="Chromosome"/>
</dbReference>
<feature type="transmembrane region" description="Helical" evidence="8">
    <location>
        <begin position="223"/>
        <end position="245"/>
    </location>
</feature>
<dbReference type="PANTHER" id="PTHR43271">
    <property type="entry name" value="BLL2771 PROTEIN"/>
    <property type="match status" value="1"/>
</dbReference>
<dbReference type="PROSITE" id="PS50850">
    <property type="entry name" value="MFS"/>
    <property type="match status" value="1"/>
</dbReference>
<evidence type="ECO:0000256" key="7">
    <source>
        <dbReference type="ARBA" id="ARBA00023136"/>
    </source>
</evidence>
<comment type="subcellular location">
    <subcellularLocation>
        <location evidence="1">Cell membrane</location>
        <topology evidence="1">Multi-pass membrane protein</topology>
    </subcellularLocation>
</comment>
<dbReference type="Gene3D" id="1.20.1250.20">
    <property type="entry name" value="MFS general substrate transporter like domains"/>
    <property type="match status" value="1"/>
</dbReference>
<name>A0A348AGL4_9FIRM</name>
<keyword evidence="11" id="KW-1185">Reference proteome</keyword>
<organism evidence="10 11">
    <name type="scientific">Methylomusa anaerophila</name>
    <dbReference type="NCBI Taxonomy" id="1930071"/>
    <lineage>
        <taxon>Bacteria</taxon>
        <taxon>Bacillati</taxon>
        <taxon>Bacillota</taxon>
        <taxon>Negativicutes</taxon>
        <taxon>Selenomonadales</taxon>
        <taxon>Sporomusaceae</taxon>
        <taxon>Methylomusa</taxon>
    </lineage>
</organism>
<sequence length="406" mass="44191">MELLYNPAKKAFQGSSQSYSLMTVVLFWSGLVIMSSLYITIPLISTFTDIFKVAPTQAAWTSSSFSFCFALGCLFYGPLSDRFGRKIIILSGLSILAFISLLMGFITDLSWLILFRGLQGAAAATFSPVALAYVVEVFPPQKQVTTIGFINTGFLMAGIIGQIFSSYISQLYGWNLIFYLLGVIYAVTAFLILWFIPQSPVTCVNTSIITIFRQMGTILTQKSLLCSYAIALTILFSFVGMYTALNHYLSSPLFGFTAQQIFYVRSMGIIGMLLSPFSGQLVEKHGLFSVLRAGMALSIIGLLLLGISNNLLLIVVASILFIAGLAVFAPTVVAIIGRLGGKVRGAAISAYTFILFAGASIGPILTLNILKSGSYFFTFLALAFFLCFGLLASFFIRMEDEVKEIA</sequence>
<feature type="transmembrane region" description="Helical" evidence="8">
    <location>
        <begin position="21"/>
        <end position="45"/>
    </location>
</feature>
<feature type="domain" description="Major facilitator superfamily (MFS) profile" evidence="9">
    <location>
        <begin position="22"/>
        <end position="401"/>
    </location>
</feature>
<dbReference type="InterPro" id="IPR020846">
    <property type="entry name" value="MFS_dom"/>
</dbReference>
<keyword evidence="3" id="KW-0813">Transport</keyword>
<keyword evidence="5 8" id="KW-0812">Transmembrane</keyword>
<dbReference type="PANTHER" id="PTHR43271:SF2">
    <property type="entry name" value="BLL2771 PROTEIN"/>
    <property type="match status" value="1"/>
</dbReference>
<evidence type="ECO:0000256" key="6">
    <source>
        <dbReference type="ARBA" id="ARBA00022989"/>
    </source>
</evidence>
<evidence type="ECO:0000313" key="10">
    <source>
        <dbReference type="EMBL" id="BBB90212.1"/>
    </source>
</evidence>
<dbReference type="InterPro" id="IPR011701">
    <property type="entry name" value="MFS"/>
</dbReference>
<evidence type="ECO:0000259" key="9">
    <source>
        <dbReference type="PROSITE" id="PS50850"/>
    </source>
</evidence>
<dbReference type="GO" id="GO:0005886">
    <property type="term" value="C:plasma membrane"/>
    <property type="evidence" value="ECO:0007669"/>
    <property type="project" value="UniProtKB-SubCell"/>
</dbReference>
<evidence type="ECO:0000256" key="2">
    <source>
        <dbReference type="ARBA" id="ARBA00008335"/>
    </source>
</evidence>
<dbReference type="SUPFAM" id="SSF103473">
    <property type="entry name" value="MFS general substrate transporter"/>
    <property type="match status" value="1"/>
</dbReference>
<keyword evidence="6 8" id="KW-1133">Transmembrane helix</keyword>
<comment type="similarity">
    <text evidence="2">Belongs to the major facilitator superfamily.</text>
</comment>
<evidence type="ECO:0000256" key="1">
    <source>
        <dbReference type="ARBA" id="ARBA00004651"/>
    </source>
</evidence>
<feature type="transmembrane region" description="Helical" evidence="8">
    <location>
        <begin position="88"/>
        <end position="107"/>
    </location>
</feature>
<evidence type="ECO:0000256" key="3">
    <source>
        <dbReference type="ARBA" id="ARBA00022448"/>
    </source>
</evidence>
<dbReference type="InterPro" id="IPR036259">
    <property type="entry name" value="MFS_trans_sf"/>
</dbReference>
<feature type="transmembrane region" description="Helical" evidence="8">
    <location>
        <begin position="311"/>
        <end position="336"/>
    </location>
</feature>
<keyword evidence="4" id="KW-1003">Cell membrane</keyword>
<feature type="transmembrane region" description="Helical" evidence="8">
    <location>
        <begin position="147"/>
        <end position="164"/>
    </location>
</feature>
<feature type="transmembrane region" description="Helical" evidence="8">
    <location>
        <begin position="286"/>
        <end position="305"/>
    </location>
</feature>
<keyword evidence="7 8" id="KW-0472">Membrane</keyword>
<dbReference type="RefSeq" id="WP_197723911.1">
    <property type="nucleotide sequence ID" value="NZ_AP018449.1"/>
</dbReference>
<evidence type="ECO:0000256" key="8">
    <source>
        <dbReference type="SAM" id="Phobius"/>
    </source>
</evidence>
<feature type="transmembrane region" description="Helical" evidence="8">
    <location>
        <begin position="375"/>
        <end position="396"/>
    </location>
</feature>
<dbReference type="Pfam" id="PF07690">
    <property type="entry name" value="MFS_1"/>
    <property type="match status" value="1"/>
</dbReference>
<gene>
    <name evidence="10" type="primary">ynfM_1</name>
    <name evidence="10" type="ORF">MAMMFC1_00860</name>
</gene>
<dbReference type="EMBL" id="AP018449">
    <property type="protein sequence ID" value="BBB90212.1"/>
    <property type="molecule type" value="Genomic_DNA"/>
</dbReference>
<dbReference type="CDD" id="cd17324">
    <property type="entry name" value="MFS_NepI_like"/>
    <property type="match status" value="1"/>
</dbReference>
<feature type="transmembrane region" description="Helical" evidence="8">
    <location>
        <begin position="348"/>
        <end position="369"/>
    </location>
</feature>
<feature type="transmembrane region" description="Helical" evidence="8">
    <location>
        <begin position="57"/>
        <end position="76"/>
    </location>
</feature>
<proteinExistence type="inferred from homology"/>
<feature type="transmembrane region" description="Helical" evidence="8">
    <location>
        <begin position="251"/>
        <end position="274"/>
    </location>
</feature>
<feature type="transmembrane region" description="Helical" evidence="8">
    <location>
        <begin position="176"/>
        <end position="196"/>
    </location>
</feature>
<evidence type="ECO:0000256" key="5">
    <source>
        <dbReference type="ARBA" id="ARBA00022692"/>
    </source>
</evidence>
<dbReference type="KEGG" id="mana:MAMMFC1_00860"/>
<accession>A0A348AGL4</accession>
<evidence type="ECO:0000256" key="4">
    <source>
        <dbReference type="ARBA" id="ARBA00022475"/>
    </source>
</evidence>